<accession>A0A6J5KVL6</accession>
<organism evidence="1">
    <name type="scientific">uncultured Caudovirales phage</name>
    <dbReference type="NCBI Taxonomy" id="2100421"/>
    <lineage>
        <taxon>Viruses</taxon>
        <taxon>Duplodnaviria</taxon>
        <taxon>Heunggongvirae</taxon>
        <taxon>Uroviricota</taxon>
        <taxon>Caudoviricetes</taxon>
        <taxon>Peduoviridae</taxon>
        <taxon>Maltschvirus</taxon>
        <taxon>Maltschvirus maltsch</taxon>
    </lineage>
</organism>
<evidence type="ECO:0000313" key="1">
    <source>
        <dbReference type="EMBL" id="CAB4125027.1"/>
    </source>
</evidence>
<protein>
    <submittedName>
        <fullName evidence="1">Uncharacterized protein</fullName>
    </submittedName>
</protein>
<dbReference type="EMBL" id="LR796188">
    <property type="protein sequence ID" value="CAB4125027.1"/>
    <property type="molecule type" value="Genomic_DNA"/>
</dbReference>
<reference evidence="1" key="1">
    <citation type="submission" date="2020-04" db="EMBL/GenBank/DDBJ databases">
        <authorList>
            <person name="Chiriac C."/>
            <person name="Salcher M."/>
            <person name="Ghai R."/>
            <person name="Kavagutti S V."/>
        </authorList>
    </citation>
    <scope>NUCLEOTIDE SEQUENCE</scope>
</reference>
<proteinExistence type="predicted"/>
<gene>
    <name evidence="1" type="ORF">UFOVP54_51</name>
</gene>
<name>A0A6J5KVL6_9CAUD</name>
<sequence>MSVIDKVVNEWAFRCKKGYPDMNNPDDMKILKEIYSEYGVVLEEEKPQQQSQENNASFEDLQGLIAARKGELTQDQINKLFNTISKTGKGYTASLLDILVNKKKLGKEQAWIIAGYADKYHFEDKVITSINDKSNKFTALGNSGNLVSKLVELTSIDSRHITALVNLITGSGQKGVGRGELAVISLLHDTESAKKGDVQTETGVIEFKAIKAILANSSKVSRGISVDQILDKIAKILNIPQQQLAAFKTGTNAKGEKWWTDKLINYTQDPKQIQQVLNSLYGNTVKVVDTDTTTASALRIKIAKELAKDYVKSQPHPIFFLSTDNNYNIFYTEQEVEDAIGVNLEIKSFSDLLPRITYTGKVTEK</sequence>